<evidence type="ECO:0000256" key="4">
    <source>
        <dbReference type="ARBA" id="ARBA00022801"/>
    </source>
</evidence>
<evidence type="ECO:0000256" key="1">
    <source>
        <dbReference type="ARBA" id="ARBA00006994"/>
    </source>
</evidence>
<evidence type="ECO:0000259" key="7">
    <source>
        <dbReference type="Pfam" id="PF03159"/>
    </source>
</evidence>
<feature type="domain" description="Xrn1 helical" evidence="8">
    <location>
        <begin position="502"/>
        <end position="618"/>
    </location>
</feature>
<dbReference type="Pfam" id="PF17846">
    <property type="entry name" value="XRN_M"/>
    <property type="match status" value="2"/>
</dbReference>
<organism evidence="12 13">
    <name type="scientific">Acanthaster planci</name>
    <name type="common">Crown-of-thorns starfish</name>
    <dbReference type="NCBI Taxonomy" id="133434"/>
    <lineage>
        <taxon>Eukaryota</taxon>
        <taxon>Metazoa</taxon>
        <taxon>Echinodermata</taxon>
        <taxon>Eleutherozoa</taxon>
        <taxon>Asterozoa</taxon>
        <taxon>Asteroidea</taxon>
        <taxon>Valvatacea</taxon>
        <taxon>Valvatida</taxon>
        <taxon>Acanthasteridae</taxon>
        <taxon>Acanthaster</taxon>
    </lineage>
</organism>
<evidence type="ECO:0000256" key="6">
    <source>
        <dbReference type="SAM" id="MobiDB-lite"/>
    </source>
</evidence>
<evidence type="ECO:0000256" key="2">
    <source>
        <dbReference type="ARBA" id="ARBA00022664"/>
    </source>
</evidence>
<gene>
    <name evidence="13" type="primary">LOC110984281</name>
</gene>
<dbReference type="InterPro" id="IPR047008">
    <property type="entry name" value="XRN1_SH3_sf"/>
</dbReference>
<dbReference type="GO" id="GO:0016075">
    <property type="term" value="P:rRNA catabolic process"/>
    <property type="evidence" value="ECO:0007669"/>
    <property type="project" value="TreeGrafter"/>
</dbReference>
<feature type="compositionally biased region" description="Polar residues" evidence="6">
    <location>
        <begin position="1759"/>
        <end position="1776"/>
    </location>
</feature>
<sequence>MCNLFALRTYIYIRVLLIAEKSLTNVASVRKDNCFQISVHKMGVPKFYRWISERYPCLSEVVKENQIPEFDNLYLDMNGIIHPCSHPNDEDVHFRITEEQIFEAIFHYIEVLFRIIKPRKVFFMAVDGVAPRAKMNQQRGRRFRSAREAEERERQALAKGETLPAEKRFDSNCITPGTPFMVRLQEQLKYFVRQKLTKDPMWQGLTVYLSGHETPGEGEHKIMDFIRSEKVRKDYDPNTRHCLYGLDADLIILGLISHEPHFSLLREEVRFGKIANQKRPTAPEETTFHLLHLSLMREYLEIEFSALKPQIDWFDVECIIDDWVLMGYLVGNDFIPHLPDMHISHNALPMLFKAYIEILPSLGGYINEHGTLNLPRFEKYLVHLSKFDREKFEETFSDLSFFAGKTDIRAWKSSRVEAKKEKEKERRAAKANSNQYALLDNFDEVMGLKLASGSEVAGQSPDSSQDADSSDQEDGDTFEEEFKAHKSAYYNSKFEIDNITEFYPYHYAPYMSDLQGISNLDLKYEKGEPFLPFQQLLGVLPAASKDLLPEPYQKLMTMENSPIIDYYPLDFDTDLNGKLQQWEAVVLIPFIDEERLLAAMDSVSMHLTDEERSRNQHGPHLKHTYDKTLNYKYLSSLPGHFPDINACRVRYEELDKDIFHLDPSMLQRGLRPGVKTGVYFPGFPTLHHLKFRTKLSKEEIKVFQQNSRGESIILTIKTENADVTAEDVISEVFGKSCFAEWPHLKEVKVVAVADDTTRFELAESKQRSDQQAEKPSVKKLDMSDGDAAAWVKDIKAIQDRYHKRKGVKIGPSYVLVYACPLMGRRYVSGHSGVVTLEKQWSDTPVAYAYQMMVKDIAVHDSTFQQFKTLEEVFPKQSNCFMLGAPNYGCQGSVVDVEDGRVRVTLSCPVEPDLNHLRNSQSHYEIQYLPAHILAQRLGLTSLIISRLSGSIFVGRGSKHSSSVGASNNFNIGLNLKFNKTNQEIQGYSKKDESGTWLYSTKVIDIIRDYMAKFPEVFLRISKNPRAEAFFEDDLFDGQPGRMKELQDFIKALPCAKVSKVDVGLKNLDEPIIKLIEAEVKKVAGLKVRKQKLCVRPHLLYKPLHYMGNLIPDLQVEHELFDRVINVKEGHTVPLGVRGVIIGIQPGDTVLDCIYEIVFDEEFPGGLVIRCTGNRGYRLPTTAIINISYGMRKEQGQQQSNKPTAVVKPQVFPQPNARTQSRGWYSDIIGRLGASLEQSCQSQRQKQQQRQSHTQVQSKPTAAINYKEALSQKGSVKQETEQSSNSQASLPMKILTRSGPKVTARSPSKEPLPGKSSQSQRIPPSFQKQEGTDSRKNTAKTEKVGQGQRKDAVSKSEVSTTRIRDKALSEEIRKIRSREDKKAAEPEQSPANEVDEFAIMWQNLQKGSNNSGTSSPMTEDSAPDKESSPSDELTSPLASGGQTPLSEEDMTGPSVQMQLALSALPKMEAPGPKVTGGETIVEEGDEEFEGEEFEVDEEARMTPRTYAKSGTEELCRMLNISSVSDGDGTTKDIALPHSVVIEASTGKKQYGIPLTLDQLFAGASLNNPPNSISPAPITPTSQASVPVPGGGSQPTPLHPHPLAQVSGPHPGLMKGPESSHPGTVPTQPRPLPQAPGHATIPVKVGSHGVTFQPAYFPQGAVSPARLTVGNYSPQSGASPVQLLPHHTFQGTPLVTVNPGKPGMQHPASLMVQPVGQTPQQQLGVQQQAQQPIRMQGPGHQSQAGVVKPVPTHADPHSPAYPQQQPTSVSANENTSNARLYPASAPQQQSASVAQGHTPGFHVVTPRPFQTAPVPIAAPGRSHPGPQVMGSPSQPPNLRPRVPFPGQQHGQPPPQGFPARPQNAFEALLMWCHQRGLPQPLCHYQRNNTTGQVRGMVQLANGQQFFGPDCPSDVIAVDAAAHMAMTNLTSQSPRSPMMQQMRPTTRPTLGPMGPPSGPMIHTSGPNPFVPLQVTKQLNSPQRLTSIEAEATSGTTPPRQQMEYPAQAPPSQGAPPSSRVDLAATDQSGIKDNSHQSSRRELDFGSSTVNTVAHSTEVVASVEHRKPSIDETLGAVHSERRASTGGPARHRRVSSKAKLAINFGGKPEQD</sequence>
<evidence type="ECO:0000256" key="5">
    <source>
        <dbReference type="ARBA" id="ARBA00022839"/>
    </source>
</evidence>
<dbReference type="GO" id="GO:0005634">
    <property type="term" value="C:nucleus"/>
    <property type="evidence" value="ECO:0007669"/>
    <property type="project" value="TreeGrafter"/>
</dbReference>
<dbReference type="Pfam" id="PF03159">
    <property type="entry name" value="XRN_N"/>
    <property type="match status" value="1"/>
</dbReference>
<name>A0A8B7Z5C3_ACAPL</name>
<feature type="compositionally biased region" description="Low complexity" evidence="6">
    <location>
        <begin position="2002"/>
        <end position="2015"/>
    </location>
</feature>
<feature type="compositionally biased region" description="Polar residues" evidence="6">
    <location>
        <begin position="1314"/>
        <end position="1328"/>
    </location>
</feature>
<feature type="region of interest" description="Disordered" evidence="6">
    <location>
        <begin position="1569"/>
        <end position="1634"/>
    </location>
</feature>
<dbReference type="GO" id="GO:0000956">
    <property type="term" value="P:nuclear-transcribed mRNA catabolic process"/>
    <property type="evidence" value="ECO:0007669"/>
    <property type="project" value="TreeGrafter"/>
</dbReference>
<proteinExistence type="inferred from homology"/>
<dbReference type="GO" id="GO:0003723">
    <property type="term" value="F:RNA binding"/>
    <property type="evidence" value="ECO:0007669"/>
    <property type="project" value="TreeGrafter"/>
</dbReference>
<evidence type="ECO:0000313" key="12">
    <source>
        <dbReference type="Proteomes" id="UP000694845"/>
    </source>
</evidence>
<dbReference type="Gene3D" id="2.30.30.750">
    <property type="match status" value="1"/>
</dbReference>
<dbReference type="RefSeq" id="XP_022099990.1">
    <property type="nucleotide sequence ID" value="XM_022244298.1"/>
</dbReference>
<accession>A0A8B7Z5C3</accession>
<feature type="domain" description="Exoribonuclease Xrn1 D2/D3" evidence="11">
    <location>
        <begin position="869"/>
        <end position="1086"/>
    </location>
</feature>
<feature type="domain" description="5'-3' exoribonuclease 1 D1" evidence="10">
    <location>
        <begin position="669"/>
        <end position="863"/>
    </location>
</feature>
<dbReference type="Pfam" id="PF18332">
    <property type="entry name" value="XRN1_D1"/>
    <property type="match status" value="1"/>
</dbReference>
<dbReference type="InterPro" id="IPR004859">
    <property type="entry name" value="Xrn1_N"/>
</dbReference>
<dbReference type="OMA" id="VYACPLM"/>
<keyword evidence="5" id="KW-0269">Exonuclease</keyword>
<feature type="region of interest" description="Disordered" evidence="6">
    <location>
        <begin position="1988"/>
        <end position="2019"/>
    </location>
</feature>
<feature type="compositionally biased region" description="Acidic residues" evidence="6">
    <location>
        <begin position="468"/>
        <end position="478"/>
    </location>
</feature>
<feature type="compositionally biased region" description="Acidic residues" evidence="6">
    <location>
        <begin position="1479"/>
        <end position="1491"/>
    </location>
</feature>
<dbReference type="CDD" id="cd18673">
    <property type="entry name" value="PIN_XRN1-2-like"/>
    <property type="match status" value="1"/>
</dbReference>
<reference evidence="13" key="1">
    <citation type="submission" date="2025-08" db="UniProtKB">
        <authorList>
            <consortium name="RefSeq"/>
        </authorList>
    </citation>
    <scope>IDENTIFICATION</scope>
</reference>
<dbReference type="InterPro" id="IPR047007">
    <property type="entry name" value="XRN1_D1_sf"/>
</dbReference>
<dbReference type="InterPro" id="IPR041385">
    <property type="entry name" value="SH3_12"/>
</dbReference>
<dbReference type="PANTHER" id="PTHR12341">
    <property type="entry name" value="5'-&gt;3' EXORIBONUCLEASE"/>
    <property type="match status" value="1"/>
</dbReference>
<feature type="compositionally biased region" description="Polar residues" evidence="6">
    <location>
        <begin position="1429"/>
        <end position="1444"/>
    </location>
</feature>
<feature type="compositionally biased region" description="Basic and acidic residues" evidence="6">
    <location>
        <begin position="1329"/>
        <end position="1353"/>
    </location>
</feature>
<dbReference type="InterPro" id="IPR041106">
    <property type="entry name" value="XRN1_D2_D3"/>
</dbReference>
<feature type="compositionally biased region" description="Low complexity" evidence="6">
    <location>
        <begin position="1238"/>
        <end position="1257"/>
    </location>
</feature>
<feature type="compositionally biased region" description="Polar residues" evidence="6">
    <location>
        <begin position="1401"/>
        <end position="1417"/>
    </location>
</feature>
<evidence type="ECO:0000259" key="11">
    <source>
        <dbReference type="Pfam" id="PF18334"/>
    </source>
</evidence>
<dbReference type="FunFam" id="3.40.50.12390:FF:000002">
    <property type="entry name" value="5'-3' exoribonuclease 1"/>
    <property type="match status" value="1"/>
</dbReference>
<feature type="domain" description="5'-3' exoribonuclease 1 SH3-like" evidence="9">
    <location>
        <begin position="1116"/>
        <end position="1185"/>
    </location>
</feature>
<dbReference type="Gene3D" id="3.40.50.12390">
    <property type="match status" value="2"/>
</dbReference>
<feature type="region of interest" description="Disordered" evidence="6">
    <location>
        <begin position="1238"/>
        <end position="1453"/>
    </location>
</feature>
<evidence type="ECO:0000259" key="9">
    <source>
        <dbReference type="Pfam" id="PF18129"/>
    </source>
</evidence>
<keyword evidence="12" id="KW-1185">Reference proteome</keyword>
<protein>
    <submittedName>
        <fullName evidence="13">5'-3' exoribonuclease 1-like</fullName>
    </submittedName>
</protein>
<dbReference type="FunFam" id="1.25.40.1050:FF:000002">
    <property type="entry name" value="5'-3' exoribonuclease"/>
    <property type="match status" value="1"/>
</dbReference>
<evidence type="ECO:0000259" key="8">
    <source>
        <dbReference type="Pfam" id="PF17846"/>
    </source>
</evidence>
<feature type="compositionally biased region" description="Polar residues" evidence="6">
    <location>
        <begin position="1928"/>
        <end position="1945"/>
    </location>
</feature>
<comment type="similarity">
    <text evidence="1">Belongs to the 5'-3' exonuclease family. XRN2/RAT1 subfamily.</text>
</comment>
<dbReference type="GeneID" id="110984281"/>
<feature type="compositionally biased region" description="Basic and acidic residues" evidence="6">
    <location>
        <begin position="2029"/>
        <end position="2040"/>
    </location>
</feature>
<feature type="domain" description="Xrn1 N-terminal" evidence="7">
    <location>
        <begin position="42"/>
        <end position="268"/>
    </location>
</feature>
<dbReference type="Pfam" id="PF18129">
    <property type="entry name" value="SH3_12"/>
    <property type="match status" value="1"/>
</dbReference>
<feature type="region of interest" description="Disordered" evidence="6">
    <location>
        <begin position="453"/>
        <end position="478"/>
    </location>
</feature>
<feature type="compositionally biased region" description="Polar residues" evidence="6">
    <location>
        <begin position="1271"/>
        <end position="1288"/>
    </location>
</feature>
<dbReference type="Gene3D" id="2.170.260.40">
    <property type="match status" value="1"/>
</dbReference>
<evidence type="ECO:0000259" key="10">
    <source>
        <dbReference type="Pfam" id="PF18332"/>
    </source>
</evidence>
<evidence type="ECO:0000256" key="3">
    <source>
        <dbReference type="ARBA" id="ARBA00022722"/>
    </source>
</evidence>
<feature type="region of interest" description="Disordered" evidence="6">
    <location>
        <begin position="1732"/>
        <end position="1854"/>
    </location>
</feature>
<feature type="compositionally biased region" description="Low complexity" evidence="6">
    <location>
        <begin position="1569"/>
        <end position="1580"/>
    </location>
</feature>
<keyword evidence="3" id="KW-0540">Nuclease</keyword>
<dbReference type="KEGG" id="aplc:110984281"/>
<dbReference type="InterPro" id="IPR041412">
    <property type="entry name" value="Xrn1_helical"/>
</dbReference>
<dbReference type="Pfam" id="PF18334">
    <property type="entry name" value="XRN1_D2_D3"/>
    <property type="match status" value="1"/>
</dbReference>
<feature type="compositionally biased region" description="Low complexity" evidence="6">
    <location>
        <begin position="1780"/>
        <end position="1793"/>
    </location>
</feature>
<feature type="region of interest" description="Disordered" evidence="6">
    <location>
        <begin position="1928"/>
        <end position="1968"/>
    </location>
</feature>
<keyword evidence="2" id="KW-0507">mRNA processing</keyword>
<feature type="region of interest" description="Disordered" evidence="6">
    <location>
        <begin position="1465"/>
        <end position="1491"/>
    </location>
</feature>
<dbReference type="PANTHER" id="PTHR12341:SF7">
    <property type="entry name" value="5'-3' EXORIBONUCLEASE 1"/>
    <property type="match status" value="1"/>
</dbReference>
<evidence type="ECO:0000313" key="13">
    <source>
        <dbReference type="RefSeq" id="XP_022099990.1"/>
    </source>
</evidence>
<feature type="domain" description="Xrn1 helical" evidence="8">
    <location>
        <begin position="314"/>
        <end position="498"/>
    </location>
</feature>
<dbReference type="InterPro" id="IPR027073">
    <property type="entry name" value="5_3_exoribonuclease"/>
</dbReference>
<dbReference type="InterPro" id="IPR040992">
    <property type="entry name" value="XRN1_D1"/>
</dbReference>
<feature type="region of interest" description="Disordered" evidence="6">
    <location>
        <begin position="2060"/>
        <end position="2107"/>
    </location>
</feature>
<dbReference type="OrthoDB" id="372487at2759"/>
<dbReference type="GO" id="GO:0004534">
    <property type="term" value="F:5'-3' RNA exonuclease activity"/>
    <property type="evidence" value="ECO:0007669"/>
    <property type="project" value="TreeGrafter"/>
</dbReference>
<keyword evidence="4" id="KW-0378">Hydrolase</keyword>
<dbReference type="Proteomes" id="UP000694845">
    <property type="component" value="Unplaced"/>
</dbReference>
<feature type="compositionally biased region" description="Basic and acidic residues" evidence="6">
    <location>
        <begin position="1361"/>
        <end position="1384"/>
    </location>
</feature>
<feature type="region of interest" description="Disordered" evidence="6">
    <location>
        <begin position="2025"/>
        <end position="2044"/>
    </location>
</feature>
<dbReference type="GO" id="GO:0006397">
    <property type="term" value="P:mRNA processing"/>
    <property type="evidence" value="ECO:0007669"/>
    <property type="project" value="UniProtKB-KW"/>
</dbReference>
<dbReference type="Gene3D" id="1.25.40.1050">
    <property type="match status" value="1"/>
</dbReference>